<keyword evidence="12" id="KW-0436">Ligase</keyword>
<proteinExistence type="inferred from homology"/>
<feature type="binding site" evidence="10">
    <location>
        <position position="100"/>
    </location>
    <ligand>
        <name>L-glutamine</name>
        <dbReference type="ChEBI" id="CHEBI:58359"/>
    </ligand>
</feature>
<evidence type="ECO:0000256" key="1">
    <source>
        <dbReference type="ARBA" id="ARBA00005187"/>
    </source>
</evidence>
<dbReference type="EMBL" id="WEGH01000002">
    <property type="protein sequence ID" value="MQY05007.1"/>
    <property type="molecule type" value="Genomic_DNA"/>
</dbReference>
<keyword evidence="7 9" id="KW-0315">Glutamine amidotransferase</keyword>
<evidence type="ECO:0000256" key="7">
    <source>
        <dbReference type="ARBA" id="ARBA00022962"/>
    </source>
</evidence>
<keyword evidence="9" id="KW-0028">Amino-acid biosynthesis</keyword>
<keyword evidence="6 9" id="KW-0061">Asparagine biosynthesis</keyword>
<dbReference type="Proteomes" id="UP000487268">
    <property type="component" value="Unassembled WGS sequence"/>
</dbReference>
<evidence type="ECO:0000256" key="2">
    <source>
        <dbReference type="ARBA" id="ARBA00005752"/>
    </source>
</evidence>
<dbReference type="InterPro" id="IPR017932">
    <property type="entry name" value="GATase_2_dom"/>
</dbReference>
<dbReference type="InterPro" id="IPR001962">
    <property type="entry name" value="Asn_synthase"/>
</dbReference>
<dbReference type="InterPro" id="IPR029055">
    <property type="entry name" value="Ntn_hydrolases_N"/>
</dbReference>
<gene>
    <name evidence="12" type="primary">asnB</name>
    <name evidence="12" type="ORF">ACRB68_30700</name>
</gene>
<feature type="binding site" evidence="10">
    <location>
        <begin position="366"/>
        <end position="367"/>
    </location>
    <ligand>
        <name>ATP</name>
        <dbReference type="ChEBI" id="CHEBI:30616"/>
    </ligand>
</feature>
<evidence type="ECO:0000256" key="4">
    <source>
        <dbReference type="ARBA" id="ARBA00022741"/>
    </source>
</evidence>
<dbReference type="EC" id="6.3.5.4" evidence="3"/>
<dbReference type="GO" id="GO:0005829">
    <property type="term" value="C:cytosol"/>
    <property type="evidence" value="ECO:0007669"/>
    <property type="project" value="TreeGrafter"/>
</dbReference>
<dbReference type="RefSeq" id="WP_153533132.1">
    <property type="nucleotide sequence ID" value="NZ_WEGH01000002.1"/>
</dbReference>
<dbReference type="GO" id="GO:0006529">
    <property type="term" value="P:asparagine biosynthetic process"/>
    <property type="evidence" value="ECO:0007669"/>
    <property type="project" value="UniProtKB-KW"/>
</dbReference>
<comment type="pathway">
    <text evidence="1">Amino-acid biosynthesis; L-asparagine biosynthesis; L-asparagine from L-aspartate (L-Gln route): step 1/1.</text>
</comment>
<feature type="binding site" evidence="10">
    <location>
        <position position="263"/>
    </location>
    <ligand>
        <name>ATP</name>
        <dbReference type="ChEBI" id="CHEBI:30616"/>
    </ligand>
</feature>
<dbReference type="NCBIfam" id="TIGR03104">
    <property type="entry name" value="trio_amidotrans"/>
    <property type="match status" value="1"/>
</dbReference>
<protein>
    <recommendedName>
        <fullName evidence="3">asparagine synthase (glutamine-hydrolyzing)</fullName>
        <ecNumber evidence="3">6.3.5.4</ecNumber>
    </recommendedName>
</protein>
<dbReference type="Pfam" id="PF13537">
    <property type="entry name" value="GATase_7"/>
    <property type="match status" value="1"/>
</dbReference>
<dbReference type="InterPro" id="IPR033738">
    <property type="entry name" value="AsnB_N"/>
</dbReference>
<comment type="catalytic activity">
    <reaction evidence="8">
        <text>L-aspartate + L-glutamine + ATP + H2O = L-asparagine + L-glutamate + AMP + diphosphate + H(+)</text>
        <dbReference type="Rhea" id="RHEA:12228"/>
        <dbReference type="ChEBI" id="CHEBI:15377"/>
        <dbReference type="ChEBI" id="CHEBI:15378"/>
        <dbReference type="ChEBI" id="CHEBI:29985"/>
        <dbReference type="ChEBI" id="CHEBI:29991"/>
        <dbReference type="ChEBI" id="CHEBI:30616"/>
        <dbReference type="ChEBI" id="CHEBI:33019"/>
        <dbReference type="ChEBI" id="CHEBI:58048"/>
        <dbReference type="ChEBI" id="CHEBI:58359"/>
        <dbReference type="ChEBI" id="CHEBI:456215"/>
        <dbReference type="EC" id="6.3.5.4"/>
    </reaction>
</comment>
<dbReference type="PIRSF" id="PIRSF001589">
    <property type="entry name" value="Asn_synthetase_glu-h"/>
    <property type="match status" value="1"/>
</dbReference>
<name>A0A7K0BV33_9ACTN</name>
<evidence type="ECO:0000256" key="8">
    <source>
        <dbReference type="ARBA" id="ARBA00048741"/>
    </source>
</evidence>
<dbReference type="Pfam" id="PF00733">
    <property type="entry name" value="Asn_synthase"/>
    <property type="match status" value="1"/>
</dbReference>
<dbReference type="CDD" id="cd01991">
    <property type="entry name" value="Asn_synthase_B_C"/>
    <property type="match status" value="1"/>
</dbReference>
<reference evidence="12 13" key="1">
    <citation type="submission" date="2019-10" db="EMBL/GenBank/DDBJ databases">
        <title>Actinomadura rubteroloni sp. nov. and Actinomadura macrotermitis sp. nov., isolated from the gut of fungus growing-termite Macrotermes natalensis.</title>
        <authorList>
            <person name="Benndorf R."/>
            <person name="Martin K."/>
            <person name="Kuefner M."/>
            <person name="De Beer W."/>
            <person name="Kaster A.-K."/>
            <person name="Vollmers J."/>
            <person name="Poulsen M."/>
            <person name="Beemelmanns C."/>
        </authorList>
    </citation>
    <scope>NUCLEOTIDE SEQUENCE [LARGE SCALE GENOMIC DNA]</scope>
    <source>
        <strain evidence="12 13">RB68</strain>
    </source>
</reference>
<dbReference type="SUPFAM" id="SSF56235">
    <property type="entry name" value="N-terminal nucleophile aminohydrolases (Ntn hydrolases)"/>
    <property type="match status" value="1"/>
</dbReference>
<evidence type="ECO:0000313" key="12">
    <source>
        <dbReference type="EMBL" id="MQY05007.1"/>
    </source>
</evidence>
<feature type="domain" description="Glutamine amidotransferase type-2" evidence="11">
    <location>
        <begin position="2"/>
        <end position="214"/>
    </location>
</feature>
<keyword evidence="13" id="KW-1185">Reference proteome</keyword>
<dbReference type="PANTHER" id="PTHR43284">
    <property type="entry name" value="ASPARAGINE SYNTHETASE (GLUTAMINE-HYDROLYZING)"/>
    <property type="match status" value="1"/>
</dbReference>
<dbReference type="InterPro" id="IPR051786">
    <property type="entry name" value="ASN_synthetase/amidase"/>
</dbReference>
<evidence type="ECO:0000313" key="13">
    <source>
        <dbReference type="Proteomes" id="UP000487268"/>
    </source>
</evidence>
<dbReference type="InterPro" id="IPR017535">
    <property type="entry name" value="Asparagine_synth"/>
</dbReference>
<evidence type="ECO:0000256" key="9">
    <source>
        <dbReference type="PIRSR" id="PIRSR001589-1"/>
    </source>
</evidence>
<dbReference type="InterPro" id="IPR006426">
    <property type="entry name" value="Asn_synth_AEB"/>
</dbReference>
<dbReference type="PROSITE" id="PS51278">
    <property type="entry name" value="GATASE_TYPE_2"/>
    <property type="match status" value="1"/>
</dbReference>
<accession>A0A7K0BV33</accession>
<comment type="caution">
    <text evidence="12">The sequence shown here is derived from an EMBL/GenBank/DDBJ whole genome shotgun (WGS) entry which is preliminary data.</text>
</comment>
<feature type="active site" description="For GATase activity" evidence="9">
    <location>
        <position position="2"/>
    </location>
</feature>
<dbReference type="AlphaFoldDB" id="A0A7K0BV33"/>
<evidence type="ECO:0000256" key="6">
    <source>
        <dbReference type="ARBA" id="ARBA00022888"/>
    </source>
</evidence>
<keyword evidence="4 10" id="KW-0547">Nucleotide-binding</keyword>
<evidence type="ECO:0000256" key="3">
    <source>
        <dbReference type="ARBA" id="ARBA00012737"/>
    </source>
</evidence>
<dbReference type="Gene3D" id="3.60.20.10">
    <property type="entry name" value="Glutamine Phosphoribosylpyrophosphate, subunit 1, domain 1"/>
    <property type="match status" value="1"/>
</dbReference>
<dbReference type="GO" id="GO:0004066">
    <property type="term" value="F:asparagine synthase (glutamine-hydrolyzing) activity"/>
    <property type="evidence" value="ECO:0007669"/>
    <property type="project" value="UniProtKB-EC"/>
</dbReference>
<evidence type="ECO:0000256" key="10">
    <source>
        <dbReference type="PIRSR" id="PIRSR001589-2"/>
    </source>
</evidence>
<dbReference type="Gene3D" id="3.40.50.620">
    <property type="entry name" value="HUPs"/>
    <property type="match status" value="1"/>
</dbReference>
<organism evidence="12 13">
    <name type="scientific">Actinomadura macrotermitis</name>
    <dbReference type="NCBI Taxonomy" id="2585200"/>
    <lineage>
        <taxon>Bacteria</taxon>
        <taxon>Bacillati</taxon>
        <taxon>Actinomycetota</taxon>
        <taxon>Actinomycetes</taxon>
        <taxon>Streptosporangiales</taxon>
        <taxon>Thermomonosporaceae</taxon>
        <taxon>Actinomadura</taxon>
    </lineage>
</organism>
<dbReference type="InterPro" id="IPR014729">
    <property type="entry name" value="Rossmann-like_a/b/a_fold"/>
</dbReference>
<evidence type="ECO:0000256" key="5">
    <source>
        <dbReference type="ARBA" id="ARBA00022840"/>
    </source>
</evidence>
<feature type="binding site" evidence="10">
    <location>
        <position position="290"/>
    </location>
    <ligand>
        <name>ATP</name>
        <dbReference type="ChEBI" id="CHEBI:30616"/>
    </ligand>
</feature>
<evidence type="ECO:0000259" key="11">
    <source>
        <dbReference type="PROSITE" id="PS51278"/>
    </source>
</evidence>
<dbReference type="PANTHER" id="PTHR43284:SF1">
    <property type="entry name" value="ASPARAGINE SYNTHETASE"/>
    <property type="match status" value="1"/>
</dbReference>
<dbReference type="GO" id="GO:0005524">
    <property type="term" value="F:ATP binding"/>
    <property type="evidence" value="ECO:0007669"/>
    <property type="project" value="UniProtKB-KW"/>
</dbReference>
<sequence>MCGLSGEVRLDGMGADVAAVARMTAAMEPRGPDGAGVWSAGPVALGHRRLKIIDLSERGAQPMADAELGLTGVFNGCLYNYRELRDELLAAGYRFFSTSDTEVLVKAYHHWGTGCVDHFKGMFAFAIVERDSGRVVLGRDRLGIKPLYMTQDADRLRFASTLPALLAGGGVDTGLDLVALHHYMTFHAVVPPPRTILAGVQKLPPATVRTVERDGRIEDRLYWSPGFTRGLPMSREEWTGEVLAALRTAVDRRMVADVPVGVLLSGGLDSSLIVALLAEAGQRDLSTFSIGFQAAGGESGDEFVYSDLVAERFGTDHHQIRIDDARLLPALTGAIGAMSEPMVSHDVVAFYLLSQEVSQHVKVVQSGQGADEVFAGYDWYPPLAGVPREQAADAYAGVFFDRPYPELEGILNPSYLLDHDAASDFVRAHFGAPGAETAVDAALRIDSTVMLVDDPVKRVDNMTMAWGLEARTPFLDHDLVELAAACPPELKLAQGGKGVLKDAARGIVPDEVIDRTKGYFPVPAIRHLSGPYLELVREALMSPAAKERGLFRADYVERLLAAPSDHRTTLGASQLWQIALLELWLQGHGV</sequence>
<dbReference type="OrthoDB" id="9763290at2"/>
<dbReference type="SUPFAM" id="SSF52402">
    <property type="entry name" value="Adenine nucleotide alpha hydrolases-like"/>
    <property type="match status" value="1"/>
</dbReference>
<keyword evidence="5 10" id="KW-0067">ATP-binding</keyword>
<dbReference type="CDD" id="cd00712">
    <property type="entry name" value="AsnB"/>
    <property type="match status" value="1"/>
</dbReference>
<dbReference type="NCBIfam" id="TIGR01536">
    <property type="entry name" value="asn_synth_AEB"/>
    <property type="match status" value="1"/>
</dbReference>
<comment type="similarity">
    <text evidence="2">Belongs to the asparagine synthetase family.</text>
</comment>